<reference evidence="1 2" key="1">
    <citation type="journal article" date="2011" name="BMC Genomics">
        <title>Genomic insights into an obligate epibiotic bacterial predator: Micavibrio aeruginosavorus ARL-13.</title>
        <authorList>
            <person name="Wang Z."/>
            <person name="Kadouri D."/>
            <person name="Wu M."/>
        </authorList>
    </citation>
    <scope>NUCLEOTIDE SEQUENCE [LARGE SCALE GENOMIC DNA]</scope>
    <source>
        <strain evidence="1 2">ARL-13</strain>
    </source>
</reference>
<protein>
    <submittedName>
        <fullName evidence="1">Uncharacterized protein</fullName>
    </submittedName>
</protein>
<evidence type="ECO:0000313" key="1">
    <source>
        <dbReference type="EMBL" id="AEP09900.1"/>
    </source>
</evidence>
<dbReference type="HOGENOM" id="CLU_2233405_0_0_5"/>
<name>G2KPT1_MICAA</name>
<gene>
    <name evidence="1" type="ordered locus">MICA_1585</name>
</gene>
<dbReference type="EMBL" id="CP002382">
    <property type="protein sequence ID" value="AEP09900.1"/>
    <property type="molecule type" value="Genomic_DNA"/>
</dbReference>
<accession>G2KPT1</accession>
<dbReference type="AlphaFoldDB" id="G2KPT1"/>
<dbReference type="Proteomes" id="UP000009286">
    <property type="component" value="Chromosome"/>
</dbReference>
<keyword evidence="2" id="KW-1185">Reference proteome</keyword>
<evidence type="ECO:0000313" key="2">
    <source>
        <dbReference type="Proteomes" id="UP000009286"/>
    </source>
</evidence>
<proteinExistence type="predicted"/>
<dbReference type="RefSeq" id="WP_014103123.1">
    <property type="nucleotide sequence ID" value="NC_016026.1"/>
</dbReference>
<dbReference type="KEGG" id="mai:MICA_1585"/>
<organism evidence="1 2">
    <name type="scientific">Micavibrio aeruginosavorus (strain ARL-13)</name>
    <dbReference type="NCBI Taxonomy" id="856793"/>
    <lineage>
        <taxon>Bacteria</taxon>
        <taxon>Pseudomonadati</taxon>
        <taxon>Bdellovibrionota</taxon>
        <taxon>Bdellovibrionia</taxon>
        <taxon>Bdellovibrionales</taxon>
        <taxon>Pseudobdellovibrionaceae</taxon>
        <taxon>Micavibrio</taxon>
    </lineage>
</organism>
<sequence>MTEKLYARFAIAKPTGKVSLTREFVEVSGTNIKDMALPDNVVRVDFFADITAQQPAKRVFLGVDQVYSKSDIDHHYGEFFTHQIEEAGGSHAVLLAGLGKLVPAQIGDEFVHTDGLHQMAIA</sequence>